<evidence type="ECO:0000256" key="2">
    <source>
        <dbReference type="ARBA" id="ARBA00022763"/>
    </source>
</evidence>
<reference evidence="9" key="1">
    <citation type="submission" date="2023-01" db="EMBL/GenBank/DDBJ databases">
        <title>Phages are important unrecognized players in the ecology of the oral pathogen Porphyromonas gingivalis.</title>
        <authorList>
            <person name="Matrishin C.B."/>
            <person name="Kauffman K.M."/>
        </authorList>
    </citation>
    <scope>NUCLEOTIDE SEQUENCE</scope>
    <source>
        <strain evidence="9">ATCC 49417</strain>
    </source>
</reference>
<dbReference type="RefSeq" id="WP_077070393.1">
    <property type="nucleotide sequence ID" value="NZ_CP116614.1"/>
</dbReference>
<dbReference type="PANTHER" id="PTHR30446:SF0">
    <property type="entry name" value="RECOMBINATION PROTEIN RECR"/>
    <property type="match status" value="1"/>
</dbReference>
<comment type="function">
    <text evidence="7">May play a role in DNA repair. It seems to be involved in an RecBC-independent recombinational process of DNA repair. It may act with RecF and RecO.</text>
</comment>
<keyword evidence="5 7" id="KW-0233">DNA recombination</keyword>
<sequence length="207" mass="23055">MIQKYSSRLLEKAIDQFATLPGVGRKTALRLALYLLRQPVENTRQFAAALVDLREHISYCRHCHNISDSNVCTICADPTRDQSTLCVVENIRDVMAIENTSQYRGLYHVLGGVISPMDGIGPGDLQIDSLVHRVASEQIHEVILALSTTMEGDTTNFFLFRKLEPTGVRVSVIARGIAIGDEIEYADEITLGRSILNRTDFSDSVKF</sequence>
<dbReference type="Proteomes" id="UP001179501">
    <property type="component" value="Chromosome"/>
</dbReference>
<evidence type="ECO:0000256" key="4">
    <source>
        <dbReference type="ARBA" id="ARBA00022833"/>
    </source>
</evidence>
<dbReference type="CDD" id="cd01025">
    <property type="entry name" value="TOPRIM_recR"/>
    <property type="match status" value="1"/>
</dbReference>
<keyword evidence="2 7" id="KW-0227">DNA damage</keyword>
<dbReference type="AlphaFoldDB" id="A0AAE9XCJ0"/>
<gene>
    <name evidence="7 9" type="primary">recR</name>
    <name evidence="9" type="ORF">NY151_05505</name>
</gene>
<dbReference type="Pfam" id="PF21175">
    <property type="entry name" value="RecR_C"/>
    <property type="match status" value="1"/>
</dbReference>
<evidence type="ECO:0000313" key="9">
    <source>
        <dbReference type="EMBL" id="WCG04173.1"/>
    </source>
</evidence>
<dbReference type="Gene3D" id="3.40.1360.10">
    <property type="match status" value="1"/>
</dbReference>
<evidence type="ECO:0000313" key="10">
    <source>
        <dbReference type="Proteomes" id="UP001179501"/>
    </source>
</evidence>
<dbReference type="GO" id="GO:0006281">
    <property type="term" value="P:DNA repair"/>
    <property type="evidence" value="ECO:0007669"/>
    <property type="project" value="UniProtKB-UniRule"/>
</dbReference>
<evidence type="ECO:0000256" key="6">
    <source>
        <dbReference type="ARBA" id="ARBA00023204"/>
    </source>
</evidence>
<dbReference type="Gene3D" id="3.30.60.80">
    <property type="match status" value="1"/>
</dbReference>
<dbReference type="Pfam" id="PF21176">
    <property type="entry name" value="RecR_HhH"/>
    <property type="match status" value="1"/>
</dbReference>
<name>A0AAE9XCJ0_PORGN</name>
<dbReference type="HAMAP" id="MF_00017">
    <property type="entry name" value="RecR"/>
    <property type="match status" value="1"/>
</dbReference>
<dbReference type="PROSITE" id="PS01300">
    <property type="entry name" value="RECR"/>
    <property type="match status" value="1"/>
</dbReference>
<dbReference type="SMART" id="SM00493">
    <property type="entry name" value="TOPRIM"/>
    <property type="match status" value="1"/>
</dbReference>
<evidence type="ECO:0000259" key="8">
    <source>
        <dbReference type="PROSITE" id="PS50880"/>
    </source>
</evidence>
<dbReference type="Pfam" id="PF13662">
    <property type="entry name" value="Toprim_4"/>
    <property type="match status" value="1"/>
</dbReference>
<feature type="zinc finger region" description="C4-type" evidence="7">
    <location>
        <begin position="60"/>
        <end position="75"/>
    </location>
</feature>
<dbReference type="PANTHER" id="PTHR30446">
    <property type="entry name" value="RECOMBINATION PROTEIN RECR"/>
    <property type="match status" value="1"/>
</dbReference>
<dbReference type="GO" id="GO:0008270">
    <property type="term" value="F:zinc ion binding"/>
    <property type="evidence" value="ECO:0007669"/>
    <property type="project" value="UniProtKB-KW"/>
</dbReference>
<evidence type="ECO:0000256" key="3">
    <source>
        <dbReference type="ARBA" id="ARBA00022771"/>
    </source>
</evidence>
<dbReference type="PROSITE" id="PS50880">
    <property type="entry name" value="TOPRIM"/>
    <property type="match status" value="1"/>
</dbReference>
<dbReference type="Pfam" id="PF02132">
    <property type="entry name" value="RecR_ZnF"/>
    <property type="match status" value="1"/>
</dbReference>
<accession>A0AAE9XCJ0</accession>
<protein>
    <recommendedName>
        <fullName evidence="7">Recombination protein RecR</fullName>
    </recommendedName>
</protein>
<dbReference type="InterPro" id="IPR015967">
    <property type="entry name" value="Rcmb_RecR_Znf"/>
</dbReference>
<dbReference type="Gene3D" id="1.10.8.420">
    <property type="entry name" value="RecR Domain 1"/>
    <property type="match status" value="1"/>
</dbReference>
<organism evidence="9 10">
    <name type="scientific">Porphyromonas gingivalis</name>
    <name type="common">Bacteroides gingivalis</name>
    <dbReference type="NCBI Taxonomy" id="837"/>
    <lineage>
        <taxon>Bacteria</taxon>
        <taxon>Pseudomonadati</taxon>
        <taxon>Bacteroidota</taxon>
        <taxon>Bacteroidia</taxon>
        <taxon>Bacteroidales</taxon>
        <taxon>Porphyromonadaceae</taxon>
        <taxon>Porphyromonas</taxon>
    </lineage>
</organism>
<evidence type="ECO:0000256" key="7">
    <source>
        <dbReference type="HAMAP-Rule" id="MF_00017"/>
    </source>
</evidence>
<keyword evidence="3 7" id="KW-0863">Zinc-finger</keyword>
<dbReference type="InterPro" id="IPR006171">
    <property type="entry name" value="TOPRIM_dom"/>
</dbReference>
<dbReference type="InterPro" id="IPR023627">
    <property type="entry name" value="Rcmb_RecR"/>
</dbReference>
<evidence type="ECO:0000256" key="5">
    <source>
        <dbReference type="ARBA" id="ARBA00023172"/>
    </source>
</evidence>
<proteinExistence type="inferred from homology"/>
<feature type="domain" description="Toprim" evidence="8">
    <location>
        <begin position="83"/>
        <end position="178"/>
    </location>
</feature>
<dbReference type="GO" id="GO:0006310">
    <property type="term" value="P:DNA recombination"/>
    <property type="evidence" value="ECO:0007669"/>
    <property type="project" value="UniProtKB-UniRule"/>
</dbReference>
<keyword evidence="4 7" id="KW-0862">Zinc</keyword>
<evidence type="ECO:0000256" key="1">
    <source>
        <dbReference type="ARBA" id="ARBA00022723"/>
    </source>
</evidence>
<dbReference type="NCBIfam" id="TIGR00615">
    <property type="entry name" value="recR"/>
    <property type="match status" value="1"/>
</dbReference>
<keyword evidence="6 7" id="KW-0234">DNA repair</keyword>
<comment type="similarity">
    <text evidence="7">Belongs to the RecR family.</text>
</comment>
<dbReference type="Gene3D" id="6.10.250.240">
    <property type="match status" value="1"/>
</dbReference>
<dbReference type="SUPFAM" id="SSF111304">
    <property type="entry name" value="Recombination protein RecR"/>
    <property type="match status" value="1"/>
</dbReference>
<dbReference type="GO" id="GO:0003677">
    <property type="term" value="F:DNA binding"/>
    <property type="evidence" value="ECO:0007669"/>
    <property type="project" value="UniProtKB-UniRule"/>
</dbReference>
<dbReference type="InterPro" id="IPR034137">
    <property type="entry name" value="TOPRIM_RecR"/>
</dbReference>
<keyword evidence="1 7" id="KW-0479">Metal-binding</keyword>
<dbReference type="InterPro" id="IPR000093">
    <property type="entry name" value="DNA_Rcmb_RecR"/>
</dbReference>
<dbReference type="EMBL" id="CP116614">
    <property type="protein sequence ID" value="WCG04173.1"/>
    <property type="molecule type" value="Genomic_DNA"/>
</dbReference>